<dbReference type="Gene3D" id="3.40.1690.10">
    <property type="entry name" value="secretion proteins EscU"/>
    <property type="match status" value="1"/>
</dbReference>
<dbReference type="RefSeq" id="WP_204203809.1">
    <property type="nucleotide sequence ID" value="NZ_JAFELM010000031.1"/>
</dbReference>
<comment type="caution">
    <text evidence="1">The sequence shown here is derived from an EMBL/GenBank/DDBJ whole genome shotgun (WGS) entry which is preliminary data.</text>
</comment>
<proteinExistence type="predicted"/>
<protein>
    <submittedName>
        <fullName evidence="1">EscU/YscU/HrcU family type III secretion system export apparatus switch protein</fullName>
    </submittedName>
</protein>
<evidence type="ECO:0000313" key="1">
    <source>
        <dbReference type="EMBL" id="MBM6618461.1"/>
    </source>
</evidence>
<organism evidence="1 2">
    <name type="scientific">Bacillus suaedaesalsae</name>
    <dbReference type="NCBI Taxonomy" id="2810349"/>
    <lineage>
        <taxon>Bacteria</taxon>
        <taxon>Bacillati</taxon>
        <taxon>Bacillota</taxon>
        <taxon>Bacilli</taxon>
        <taxon>Bacillales</taxon>
        <taxon>Bacillaceae</taxon>
        <taxon>Bacillus</taxon>
    </lineage>
</organism>
<dbReference type="InterPro" id="IPR029025">
    <property type="entry name" value="T3SS_substrate_exporter_C"/>
</dbReference>
<reference evidence="1 2" key="1">
    <citation type="submission" date="2021-02" db="EMBL/GenBank/DDBJ databases">
        <title>Bacillus sp. RD4P76, an endophyte from a halophyte.</title>
        <authorList>
            <person name="Sun J.-Q."/>
        </authorList>
    </citation>
    <scope>NUCLEOTIDE SEQUENCE [LARGE SCALE GENOMIC DNA]</scope>
    <source>
        <strain evidence="1 2">RD4P76</strain>
    </source>
</reference>
<sequence>MKHKYKRSEAIALSYDPTVPNNAPKVIAKGKGIIANTIIEKAKENKVPIQEDASLVELLSQLQINETIPEELYQAVAEVFAFVYRVDREYKQSTIC</sequence>
<evidence type="ECO:0000313" key="2">
    <source>
        <dbReference type="Proteomes" id="UP001518925"/>
    </source>
</evidence>
<dbReference type="PANTHER" id="PTHR30531">
    <property type="entry name" value="FLAGELLAR BIOSYNTHETIC PROTEIN FLHB"/>
    <property type="match status" value="1"/>
</dbReference>
<keyword evidence="2" id="KW-1185">Reference proteome</keyword>
<dbReference type="EMBL" id="JAFELM010000031">
    <property type="protein sequence ID" value="MBM6618461.1"/>
    <property type="molecule type" value="Genomic_DNA"/>
</dbReference>
<dbReference type="PANTHER" id="PTHR30531:SF12">
    <property type="entry name" value="FLAGELLAR BIOSYNTHETIC PROTEIN FLHB"/>
    <property type="match status" value="1"/>
</dbReference>
<gene>
    <name evidence="1" type="ORF">JR050_12400</name>
</gene>
<name>A0ABS2DLQ2_9BACI</name>
<dbReference type="Pfam" id="PF01312">
    <property type="entry name" value="Bac_export_2"/>
    <property type="match status" value="1"/>
</dbReference>
<dbReference type="InterPro" id="IPR006135">
    <property type="entry name" value="T3SS_substrate_exporter"/>
</dbReference>
<dbReference type="Proteomes" id="UP001518925">
    <property type="component" value="Unassembled WGS sequence"/>
</dbReference>
<accession>A0ABS2DLQ2</accession>
<dbReference type="SUPFAM" id="SSF160544">
    <property type="entry name" value="EscU C-terminal domain-like"/>
    <property type="match status" value="1"/>
</dbReference>